<evidence type="ECO:0000256" key="3">
    <source>
        <dbReference type="ARBA" id="ARBA00023180"/>
    </source>
</evidence>
<comment type="similarity">
    <text evidence="4">Belongs to the peptidase S1 family. CLIP subfamily.</text>
</comment>
<evidence type="ECO:0000313" key="9">
    <source>
        <dbReference type="RefSeq" id="XP_052130527.1"/>
    </source>
</evidence>
<proteinExistence type="inferred from homology"/>
<evidence type="ECO:0000256" key="6">
    <source>
        <dbReference type="SAM" id="SignalP"/>
    </source>
</evidence>
<feature type="signal peptide" evidence="6">
    <location>
        <begin position="1"/>
        <end position="20"/>
    </location>
</feature>
<dbReference type="PROSITE" id="PS50240">
    <property type="entry name" value="TRYPSIN_DOM"/>
    <property type="match status" value="2"/>
</dbReference>
<feature type="domain" description="Peptidase S1" evidence="7">
    <location>
        <begin position="148"/>
        <end position="400"/>
    </location>
</feature>
<protein>
    <submittedName>
        <fullName evidence="9">Transmembrane protease serine 9 isoform X2</fullName>
    </submittedName>
    <submittedName>
        <fullName evidence="10">Transmembrane protease serine 9 isoform X3</fullName>
    </submittedName>
</protein>
<dbReference type="Pfam" id="PF00089">
    <property type="entry name" value="Trypsin"/>
    <property type="match status" value="2"/>
</dbReference>
<dbReference type="InterPro" id="IPR001314">
    <property type="entry name" value="Peptidase_S1A"/>
</dbReference>
<organism evidence="8 10">
    <name type="scientific">Frankliniella occidentalis</name>
    <name type="common">Western flower thrips</name>
    <name type="synonym">Euthrips occidentalis</name>
    <dbReference type="NCBI Taxonomy" id="133901"/>
    <lineage>
        <taxon>Eukaryota</taxon>
        <taxon>Metazoa</taxon>
        <taxon>Ecdysozoa</taxon>
        <taxon>Arthropoda</taxon>
        <taxon>Hexapoda</taxon>
        <taxon>Insecta</taxon>
        <taxon>Pterygota</taxon>
        <taxon>Neoptera</taxon>
        <taxon>Paraneoptera</taxon>
        <taxon>Thysanoptera</taxon>
        <taxon>Terebrantia</taxon>
        <taxon>Thripoidea</taxon>
        <taxon>Thripidae</taxon>
        <taxon>Frankliniella</taxon>
    </lineage>
</organism>
<accession>A0A9C6X7D1</accession>
<dbReference type="PROSITE" id="PS00134">
    <property type="entry name" value="TRYPSIN_HIS"/>
    <property type="match status" value="1"/>
</dbReference>
<sequence>MVQLLLMLLFAALAPPLCAAAEESSARSFSGETSACGPGDQCVPLTSCPSALRNLRLDPRQRPRLCGFQDSTTRVPDVCCPGGGAPQEDACPEPAPPLAPTPDMTCEQFLKSRPVEDSRPGSLARRMCRKHQEDLCALPEKTVSVQCPSGAEPADILEFPHMALLGYGDRENIQYACGGSLIAPDFILTAAHCAFLSAQPVRWALLGATNRTSQEPKAADTHQLIEVAEVIVHPEYVATVKYHDIALVRLAQPARVQKLEVYPACLDTDMDVDNTGRDAVATGWGATSFEDDGSQSLLKVNLTVRDMQYCRDNLELDMQKVPRGLEDATQLCAGGGEHNRDTCQGDSGGPLQMEANPSNSYTCIYRIVGVVSFGPPCGLGKPGVYTRVAAYVPWIESVVWPPRPDGCVNNVRVKSGDREVQVPNTGPGTVARGMCRVFHVEFCDNYNWRRTVNPDLTPDNACHHDHPRDSSDFAPTPHKVATFQYGDSPYNRRHSCAGALVSPNAIFTAARCAALGCLPLSKVELSGLGRGCTGSGLAYVEKVVVHPEYRPGRAYADLAVVKLTASYDLREFLPVCLNTVADVPLRTGLRATAAGWNIVGTWEEMSLQKPTDTLTVRSSERCSAALLEHDRLRAALPEGFLPSLLCAGGLCDNQTYAGDPGTPLISYMHILLAPHGSFAVDYVLGIASSLSYCTVRDADGHLLPDLFADVSQHIDWIERTVWPGQAD</sequence>
<dbReference type="GO" id="GO:0006508">
    <property type="term" value="P:proteolysis"/>
    <property type="evidence" value="ECO:0007669"/>
    <property type="project" value="UniProtKB-KW"/>
</dbReference>
<evidence type="ECO:0000256" key="1">
    <source>
        <dbReference type="ARBA" id="ARBA00022729"/>
    </source>
</evidence>
<dbReference type="InterPro" id="IPR018114">
    <property type="entry name" value="TRYPSIN_HIS"/>
</dbReference>
<dbReference type="SMART" id="SM00020">
    <property type="entry name" value="Tryp_SPc"/>
    <property type="match status" value="2"/>
</dbReference>
<keyword evidence="9 10" id="KW-0812">Transmembrane</keyword>
<evidence type="ECO:0000256" key="2">
    <source>
        <dbReference type="ARBA" id="ARBA00023157"/>
    </source>
</evidence>
<dbReference type="AlphaFoldDB" id="A0A9C6X7D1"/>
<dbReference type="InterPro" id="IPR001254">
    <property type="entry name" value="Trypsin_dom"/>
</dbReference>
<dbReference type="FunFam" id="2.40.10.10:FF:000028">
    <property type="entry name" value="Serine protease easter"/>
    <property type="match status" value="1"/>
</dbReference>
<dbReference type="CDD" id="cd00190">
    <property type="entry name" value="Tryp_SPc"/>
    <property type="match status" value="1"/>
</dbReference>
<dbReference type="RefSeq" id="XP_052130527.1">
    <property type="nucleotide sequence ID" value="XM_052274567.1"/>
</dbReference>
<dbReference type="InterPro" id="IPR033116">
    <property type="entry name" value="TRYPSIN_SER"/>
</dbReference>
<dbReference type="RefSeq" id="XP_052130532.1">
    <property type="nucleotide sequence ID" value="XM_052274572.1"/>
</dbReference>
<evidence type="ECO:0000313" key="8">
    <source>
        <dbReference type="Proteomes" id="UP000504606"/>
    </source>
</evidence>
<dbReference type="Gene3D" id="2.40.10.10">
    <property type="entry name" value="Trypsin-like serine proteases"/>
    <property type="match status" value="3"/>
</dbReference>
<keyword evidence="1 6" id="KW-0732">Signal</keyword>
<dbReference type="OrthoDB" id="6380398at2759"/>
<dbReference type="PANTHER" id="PTHR24260">
    <property type="match status" value="1"/>
</dbReference>
<evidence type="ECO:0000256" key="4">
    <source>
        <dbReference type="ARBA" id="ARBA00024195"/>
    </source>
</evidence>
<dbReference type="Proteomes" id="UP000504606">
    <property type="component" value="Unplaced"/>
</dbReference>
<dbReference type="PANTHER" id="PTHR24260:SF147">
    <property type="entry name" value="EG:BACR7A4.3 PROTEIN-RELATED"/>
    <property type="match status" value="1"/>
</dbReference>
<dbReference type="PROSITE" id="PS00135">
    <property type="entry name" value="TRYPSIN_SER"/>
    <property type="match status" value="1"/>
</dbReference>
<evidence type="ECO:0000259" key="7">
    <source>
        <dbReference type="PROSITE" id="PS50240"/>
    </source>
</evidence>
<dbReference type="GO" id="GO:0004252">
    <property type="term" value="F:serine-type endopeptidase activity"/>
    <property type="evidence" value="ECO:0007669"/>
    <property type="project" value="InterPro"/>
</dbReference>
<dbReference type="InterPro" id="IPR051333">
    <property type="entry name" value="CLIP_Serine_Protease"/>
</dbReference>
<feature type="domain" description="Peptidase S1" evidence="7">
    <location>
        <begin position="477"/>
        <end position="722"/>
    </location>
</feature>
<evidence type="ECO:0000256" key="5">
    <source>
        <dbReference type="RuleBase" id="RU363034"/>
    </source>
</evidence>
<keyword evidence="5 9" id="KW-0645">Protease</keyword>
<gene>
    <name evidence="9 10" type="primary">LOC113209714</name>
</gene>
<keyword evidence="5" id="KW-0720">Serine protease</keyword>
<keyword evidence="3" id="KW-0325">Glycoprotein</keyword>
<dbReference type="InterPro" id="IPR043504">
    <property type="entry name" value="Peptidase_S1_PA_chymotrypsin"/>
</dbReference>
<keyword evidence="8" id="KW-1185">Reference proteome</keyword>
<reference evidence="9 10" key="1">
    <citation type="submission" date="2025-04" db="UniProtKB">
        <authorList>
            <consortium name="RefSeq"/>
        </authorList>
    </citation>
    <scope>IDENTIFICATION</scope>
    <source>
        <tissue evidence="9 10">Whole organism</tissue>
    </source>
</reference>
<dbReference type="InterPro" id="IPR009003">
    <property type="entry name" value="Peptidase_S1_PA"/>
</dbReference>
<dbReference type="SUPFAM" id="SSF50494">
    <property type="entry name" value="Trypsin-like serine proteases"/>
    <property type="match status" value="2"/>
</dbReference>
<dbReference type="GeneID" id="113209714"/>
<keyword evidence="9 10" id="KW-0472">Membrane</keyword>
<dbReference type="PRINTS" id="PR00722">
    <property type="entry name" value="CHYMOTRYPSIN"/>
</dbReference>
<evidence type="ECO:0000313" key="10">
    <source>
        <dbReference type="RefSeq" id="XP_052130532.1"/>
    </source>
</evidence>
<feature type="chain" id="PRO_5044698053" evidence="6">
    <location>
        <begin position="21"/>
        <end position="727"/>
    </location>
</feature>
<keyword evidence="2" id="KW-1015">Disulfide bond</keyword>
<name>A0A9C6X7D1_FRAOC</name>
<keyword evidence="5" id="KW-0378">Hydrolase</keyword>